<evidence type="ECO:0000313" key="4">
    <source>
        <dbReference type="EMBL" id="BCR06736.1"/>
    </source>
</evidence>
<evidence type="ECO:0000259" key="3">
    <source>
        <dbReference type="PROSITE" id="PS01031"/>
    </source>
</evidence>
<dbReference type="PANTHER" id="PTHR11527">
    <property type="entry name" value="HEAT-SHOCK PROTEIN 20 FAMILY MEMBER"/>
    <property type="match status" value="1"/>
</dbReference>
<gene>
    <name evidence="4" type="ORF">DESUT3_38050</name>
</gene>
<keyword evidence="5" id="KW-1185">Reference proteome</keyword>
<sequence length="133" mass="14520">MTDKNMTVKTETASPVRNEATRAGERYLTPAVDIFETENGLTLVADLPGVAKENLEIGIDKGVLTLEGRTGKPQGNGNVYHEFSIPGYYRRFQLPDGLDSEHSSAELKDGVLTLKLPKAAAARPRRIEVTSVH</sequence>
<dbReference type="CDD" id="cd06464">
    <property type="entry name" value="ACD_sHsps-like"/>
    <property type="match status" value="1"/>
</dbReference>
<reference evidence="4 5" key="2">
    <citation type="journal article" date="2021" name="Int. J. Syst. Evol. Microbiol.">
        <title>Isolation and Polyphasic Characterization of Desulfuromonas versatilis sp. Nov., an Electrogenic Bacteria Capable of Versatile Metabolism Isolated from a Graphene Oxide-Reducing Enrichment Culture.</title>
        <authorList>
            <person name="Xie L."/>
            <person name="Yoshida N."/>
            <person name="Ishii S."/>
            <person name="Meng L."/>
        </authorList>
    </citation>
    <scope>NUCLEOTIDE SEQUENCE [LARGE SCALE GENOMIC DNA]</scope>
    <source>
        <strain evidence="4 5">NIT-T3</strain>
    </source>
</reference>
<dbReference type="EMBL" id="AP024355">
    <property type="protein sequence ID" value="BCR06736.1"/>
    <property type="molecule type" value="Genomic_DNA"/>
</dbReference>
<accession>A0ABN6E332</accession>
<dbReference type="PROSITE" id="PS01031">
    <property type="entry name" value="SHSP"/>
    <property type="match status" value="1"/>
</dbReference>
<organism evidence="4 5">
    <name type="scientific">Desulfuromonas versatilis</name>
    <dbReference type="NCBI Taxonomy" id="2802975"/>
    <lineage>
        <taxon>Bacteria</taxon>
        <taxon>Pseudomonadati</taxon>
        <taxon>Thermodesulfobacteriota</taxon>
        <taxon>Desulfuromonadia</taxon>
        <taxon>Desulfuromonadales</taxon>
        <taxon>Desulfuromonadaceae</taxon>
        <taxon>Desulfuromonas</taxon>
    </lineage>
</organism>
<dbReference type="InterPro" id="IPR008978">
    <property type="entry name" value="HSP20-like_chaperone"/>
</dbReference>
<dbReference type="InterPro" id="IPR031107">
    <property type="entry name" value="Small_HSP"/>
</dbReference>
<dbReference type="InterPro" id="IPR002068">
    <property type="entry name" value="A-crystallin/Hsp20_dom"/>
</dbReference>
<evidence type="ECO:0000256" key="2">
    <source>
        <dbReference type="RuleBase" id="RU003616"/>
    </source>
</evidence>
<reference evidence="4 5" key="1">
    <citation type="journal article" date="2016" name="C (Basel)">
        <title>Selective Growth of and Electricity Production by Marine Exoelectrogenic Bacteria in Self-Aggregated Hydrogel of Microbially Reduced Graphene Oxide.</title>
        <authorList>
            <person name="Yoshida N."/>
            <person name="Goto Y."/>
            <person name="Miyata Y."/>
        </authorList>
    </citation>
    <scope>NUCLEOTIDE SEQUENCE [LARGE SCALE GENOMIC DNA]</scope>
    <source>
        <strain evidence="4 5">NIT-T3</strain>
    </source>
</reference>
<feature type="domain" description="SHSP" evidence="3">
    <location>
        <begin position="23"/>
        <end position="133"/>
    </location>
</feature>
<dbReference type="SUPFAM" id="SSF49764">
    <property type="entry name" value="HSP20-like chaperones"/>
    <property type="match status" value="1"/>
</dbReference>
<dbReference type="RefSeq" id="WP_221250118.1">
    <property type="nucleotide sequence ID" value="NZ_AP024355.1"/>
</dbReference>
<proteinExistence type="inferred from homology"/>
<name>A0ABN6E332_9BACT</name>
<evidence type="ECO:0000256" key="1">
    <source>
        <dbReference type="PROSITE-ProRule" id="PRU00285"/>
    </source>
</evidence>
<dbReference type="Gene3D" id="2.60.40.790">
    <property type="match status" value="1"/>
</dbReference>
<evidence type="ECO:0000313" key="5">
    <source>
        <dbReference type="Proteomes" id="UP001319827"/>
    </source>
</evidence>
<protein>
    <submittedName>
        <fullName evidence="4">Heat-shock protein Hsp20</fullName>
    </submittedName>
</protein>
<comment type="similarity">
    <text evidence="1 2">Belongs to the small heat shock protein (HSP20) family.</text>
</comment>
<dbReference type="Proteomes" id="UP001319827">
    <property type="component" value="Chromosome"/>
</dbReference>
<dbReference type="Pfam" id="PF00011">
    <property type="entry name" value="HSP20"/>
    <property type="match status" value="1"/>
</dbReference>